<name>A0A8C9QKZ3_SPEDA</name>
<dbReference type="PANTHER" id="PTHR12733:SF3">
    <property type="entry name" value="ATP SYNTHASE F(0) COMPLEX SUBUNIT B1, MITOCHONDRIAL"/>
    <property type="match status" value="1"/>
</dbReference>
<keyword evidence="1" id="KW-0472">Membrane</keyword>
<reference evidence="2" key="2">
    <citation type="submission" date="2025-09" db="UniProtKB">
        <authorList>
            <consortium name="Ensembl"/>
        </authorList>
    </citation>
    <scope>IDENTIFICATION</scope>
</reference>
<keyword evidence="1" id="KW-0138">CF(0)</keyword>
<proteinExistence type="inferred from homology"/>
<sequence>MWSLVNPPHADLCLPFYSSLSRLSPASPTALSQECNLPRTGILQATRIFHTRQSHLAPLPPLPGYGGKVRLGLIPEEFFQFLYPKTYLTTNISINFCNSSHPED</sequence>
<protein>
    <recommendedName>
        <fullName evidence="1">ATP synthase subunit b</fullName>
    </recommendedName>
</protein>
<evidence type="ECO:0000256" key="1">
    <source>
        <dbReference type="RuleBase" id="RU368017"/>
    </source>
</evidence>
<organism evidence="2 3">
    <name type="scientific">Spermophilus dauricus</name>
    <name type="common">Daurian ground squirrel</name>
    <dbReference type="NCBI Taxonomy" id="99837"/>
    <lineage>
        <taxon>Eukaryota</taxon>
        <taxon>Metazoa</taxon>
        <taxon>Chordata</taxon>
        <taxon>Craniata</taxon>
        <taxon>Vertebrata</taxon>
        <taxon>Euteleostomi</taxon>
        <taxon>Mammalia</taxon>
        <taxon>Eutheria</taxon>
        <taxon>Euarchontoglires</taxon>
        <taxon>Glires</taxon>
        <taxon>Rodentia</taxon>
        <taxon>Sciuromorpha</taxon>
        <taxon>Sciuridae</taxon>
        <taxon>Xerinae</taxon>
        <taxon>Marmotini</taxon>
        <taxon>Spermophilus</taxon>
    </lineage>
</organism>
<keyword evidence="3" id="KW-1185">Reference proteome</keyword>
<comment type="subcellular location">
    <subcellularLocation>
        <location evidence="1">Mitochondrion</location>
    </subcellularLocation>
    <subcellularLocation>
        <location evidence="1">Mitochondrion inner membrane</location>
    </subcellularLocation>
</comment>
<reference evidence="2" key="1">
    <citation type="submission" date="2025-08" db="UniProtKB">
        <authorList>
            <consortium name="Ensembl"/>
        </authorList>
    </citation>
    <scope>IDENTIFICATION</scope>
</reference>
<comment type="similarity">
    <text evidence="1">Belongs to the eukaryotic ATPase B chain family.</text>
</comment>
<dbReference type="AlphaFoldDB" id="A0A8C9QKZ3"/>
<accession>A0A8C9QKZ3</accession>
<dbReference type="GO" id="GO:0005743">
    <property type="term" value="C:mitochondrial inner membrane"/>
    <property type="evidence" value="ECO:0007669"/>
    <property type="project" value="UniProtKB-SubCell"/>
</dbReference>
<keyword evidence="1" id="KW-0496">Mitochondrion</keyword>
<dbReference type="InterPro" id="IPR013837">
    <property type="entry name" value="ATP_synth_F0_suB"/>
</dbReference>
<comment type="subunit">
    <text evidence="1">F-type ATPases have 2 components, CF(1) - the catalytic core - and CF(0) - the membrane proton channel. CF(1) and CF(0) have multiple subunits.</text>
</comment>
<keyword evidence="1" id="KW-0813">Transport</keyword>
<keyword evidence="1" id="KW-0999">Mitochondrion inner membrane</keyword>
<comment type="function">
    <text evidence="1">Subunit b, of the mitochondrial membrane ATP synthase complex (F(1)F(0) ATP synthase or Complex V) that produces ATP from ADP in the presence of a proton gradient across the membrane which is generated by electron transport complexes of the respiratory chain. ATP synthase complex consist of a soluble F(1) head domain - the catalytic core - and a membrane F(1) domain - the membrane proton channel. These two domains are linked by a central stalk rotating inside the F(1) region and a stationary peripheral stalk. During catalysis, ATP synthesis in the catalytic domain of F(1) is coupled via a rotary mechanism of the central stalk subunits to proton translocation. In vivo, can only synthesize ATP although its ATP hydrolase activity can be activated artificially in vitro. Part of the complex F(0) domain. Part of the complex F(0) domain and the peripheric stalk, which acts as a stator to hold the catalytic alpha(3)beta(3) subcomplex and subunit a/ATP6 static relative to the rotary elements.</text>
</comment>
<dbReference type="Ensembl" id="ENSSDAT00000026898.1">
    <property type="protein sequence ID" value="ENSSDAP00000023505.1"/>
    <property type="gene ID" value="ENSSDAG00000021423.1"/>
</dbReference>
<dbReference type="GO" id="GO:0046933">
    <property type="term" value="F:proton-transporting ATP synthase activity, rotational mechanism"/>
    <property type="evidence" value="ECO:0007669"/>
    <property type="project" value="TreeGrafter"/>
</dbReference>
<dbReference type="Proteomes" id="UP000694422">
    <property type="component" value="Unplaced"/>
</dbReference>
<dbReference type="PANTHER" id="PTHR12733">
    <property type="entry name" value="MITOCHONDRIAL ATP SYNTHASE B CHAIN"/>
    <property type="match status" value="1"/>
</dbReference>
<evidence type="ECO:0000313" key="3">
    <source>
        <dbReference type="Proteomes" id="UP000694422"/>
    </source>
</evidence>
<keyword evidence="1" id="KW-0375">Hydrogen ion transport</keyword>
<evidence type="ECO:0000313" key="2">
    <source>
        <dbReference type="Ensembl" id="ENSSDAP00000023505.1"/>
    </source>
</evidence>
<dbReference type="GO" id="GO:0045259">
    <property type="term" value="C:proton-transporting ATP synthase complex"/>
    <property type="evidence" value="ECO:0007669"/>
    <property type="project" value="UniProtKB-KW"/>
</dbReference>
<keyword evidence="1" id="KW-0406">Ion transport</keyword>